<keyword evidence="3" id="KW-1185">Reference proteome</keyword>
<protein>
    <submittedName>
        <fullName evidence="2">Putative disease resistance protein</fullName>
    </submittedName>
</protein>
<evidence type="ECO:0000256" key="1">
    <source>
        <dbReference type="SAM" id="MobiDB-lite"/>
    </source>
</evidence>
<feature type="region of interest" description="Disordered" evidence="1">
    <location>
        <begin position="128"/>
        <end position="148"/>
    </location>
</feature>
<sequence>MEESSLLLDLVEKASKIVAYGLAYRNKITRETLKSTTNQLASLLDQIEQCIKETHLPIDGIENLKGNFKATQRLLRNYPRLRWWNMSSYLLLKLVAAEKSLVRHISFHYLLDMARDLEIHGLTDILEGSNGEQKKEGDEILNPSDHEDTQNMGFQLMMIKHRLELEKTIWAKRFCCETQ</sequence>
<dbReference type="Proteomes" id="UP000634136">
    <property type="component" value="Unassembled WGS sequence"/>
</dbReference>
<evidence type="ECO:0000313" key="3">
    <source>
        <dbReference type="Proteomes" id="UP000634136"/>
    </source>
</evidence>
<accession>A0A834T5D0</accession>
<dbReference type="AlphaFoldDB" id="A0A834T5D0"/>
<proteinExistence type="predicted"/>
<dbReference type="EMBL" id="JAAIUW010000009">
    <property type="protein sequence ID" value="KAF7814112.1"/>
    <property type="molecule type" value="Genomic_DNA"/>
</dbReference>
<reference evidence="2" key="1">
    <citation type="submission" date="2020-09" db="EMBL/GenBank/DDBJ databases">
        <title>Genome-Enabled Discovery of Anthraquinone Biosynthesis in Senna tora.</title>
        <authorList>
            <person name="Kang S.-H."/>
            <person name="Pandey R.P."/>
            <person name="Lee C.-M."/>
            <person name="Sim J.-S."/>
            <person name="Jeong J.-T."/>
            <person name="Choi B.-S."/>
            <person name="Jung M."/>
            <person name="Ginzburg D."/>
            <person name="Zhao K."/>
            <person name="Won S.Y."/>
            <person name="Oh T.-J."/>
            <person name="Yu Y."/>
            <person name="Kim N.-H."/>
            <person name="Lee O.R."/>
            <person name="Lee T.-H."/>
            <person name="Bashyal P."/>
            <person name="Kim T.-S."/>
            <person name="Lee W.-H."/>
            <person name="Kawkins C."/>
            <person name="Kim C.-K."/>
            <person name="Kim J.S."/>
            <person name="Ahn B.O."/>
            <person name="Rhee S.Y."/>
            <person name="Sohng J.K."/>
        </authorList>
    </citation>
    <scope>NUCLEOTIDE SEQUENCE</scope>
    <source>
        <tissue evidence="2">Leaf</tissue>
    </source>
</reference>
<evidence type="ECO:0000313" key="2">
    <source>
        <dbReference type="EMBL" id="KAF7814112.1"/>
    </source>
</evidence>
<organism evidence="2 3">
    <name type="scientific">Senna tora</name>
    <dbReference type="NCBI Taxonomy" id="362788"/>
    <lineage>
        <taxon>Eukaryota</taxon>
        <taxon>Viridiplantae</taxon>
        <taxon>Streptophyta</taxon>
        <taxon>Embryophyta</taxon>
        <taxon>Tracheophyta</taxon>
        <taxon>Spermatophyta</taxon>
        <taxon>Magnoliopsida</taxon>
        <taxon>eudicotyledons</taxon>
        <taxon>Gunneridae</taxon>
        <taxon>Pentapetalae</taxon>
        <taxon>rosids</taxon>
        <taxon>fabids</taxon>
        <taxon>Fabales</taxon>
        <taxon>Fabaceae</taxon>
        <taxon>Caesalpinioideae</taxon>
        <taxon>Cassia clade</taxon>
        <taxon>Senna</taxon>
    </lineage>
</organism>
<name>A0A834T5D0_9FABA</name>
<dbReference type="OrthoDB" id="10652380at2759"/>
<comment type="caution">
    <text evidence="2">The sequence shown here is derived from an EMBL/GenBank/DDBJ whole genome shotgun (WGS) entry which is preliminary data.</text>
</comment>
<feature type="compositionally biased region" description="Basic and acidic residues" evidence="1">
    <location>
        <begin position="132"/>
        <end position="148"/>
    </location>
</feature>
<gene>
    <name evidence="2" type="ORF">G2W53_028081</name>
</gene>